<dbReference type="Gene3D" id="3.40.50.150">
    <property type="entry name" value="Vaccinia Virus protein VP39"/>
    <property type="match status" value="1"/>
</dbReference>
<dbReference type="GO" id="GO:0032259">
    <property type="term" value="P:methylation"/>
    <property type="evidence" value="ECO:0007669"/>
    <property type="project" value="UniProtKB-KW"/>
</dbReference>
<gene>
    <name evidence="1" type="ORF">AAEO50_20320</name>
</gene>
<dbReference type="Proteomes" id="UP001389717">
    <property type="component" value="Unassembled WGS sequence"/>
</dbReference>
<protein>
    <submittedName>
        <fullName evidence="1">Class I SAM-dependent methyltransferase</fullName>
        <ecNumber evidence="1">2.1.1.-</ecNumber>
    </submittedName>
</protein>
<dbReference type="PANTHER" id="PTHR36112:SF1">
    <property type="entry name" value="RIBOSOMAL RNA SMALL SUBUNIT METHYLTRANSFERASE J"/>
    <property type="match status" value="1"/>
</dbReference>
<dbReference type="Pfam" id="PF04445">
    <property type="entry name" value="SAM_MT"/>
    <property type="match status" value="1"/>
</dbReference>
<dbReference type="RefSeq" id="WP_341986184.1">
    <property type="nucleotide sequence ID" value="NZ_JBBYAF010000065.1"/>
</dbReference>
<organism evidence="1 2">
    <name type="scientific">Rossellomorea oryzaecorticis</name>
    <dbReference type="NCBI Taxonomy" id="1396505"/>
    <lineage>
        <taxon>Bacteria</taxon>
        <taxon>Bacillati</taxon>
        <taxon>Bacillota</taxon>
        <taxon>Bacilli</taxon>
        <taxon>Bacillales</taxon>
        <taxon>Bacillaceae</taxon>
        <taxon>Rossellomorea</taxon>
    </lineage>
</organism>
<keyword evidence="1" id="KW-0489">Methyltransferase</keyword>
<accession>A0ABU9KF13</accession>
<dbReference type="InterPro" id="IPR007536">
    <property type="entry name" value="16SrRNA_methylTrfase_J"/>
</dbReference>
<keyword evidence="1" id="KW-0808">Transferase</keyword>
<proteinExistence type="predicted"/>
<dbReference type="PANTHER" id="PTHR36112">
    <property type="entry name" value="RIBOSOMAL RNA SMALL SUBUNIT METHYLTRANSFERASE J"/>
    <property type="match status" value="1"/>
</dbReference>
<evidence type="ECO:0000313" key="1">
    <source>
        <dbReference type="EMBL" id="MEL3974638.1"/>
    </source>
</evidence>
<evidence type="ECO:0000313" key="2">
    <source>
        <dbReference type="Proteomes" id="UP001389717"/>
    </source>
</evidence>
<dbReference type="EC" id="2.1.1.-" evidence="1"/>
<keyword evidence="2" id="KW-1185">Reference proteome</keyword>
<dbReference type="SUPFAM" id="SSF53335">
    <property type="entry name" value="S-adenosyl-L-methionine-dependent methyltransferases"/>
    <property type="match status" value="1"/>
</dbReference>
<dbReference type="EMBL" id="JBBYAF010000065">
    <property type="protein sequence ID" value="MEL3974638.1"/>
    <property type="molecule type" value="Genomic_DNA"/>
</dbReference>
<comment type="caution">
    <text evidence="1">The sequence shown here is derived from an EMBL/GenBank/DDBJ whole genome shotgun (WGS) entry which is preliminary data.</text>
</comment>
<dbReference type="GO" id="GO:0008168">
    <property type="term" value="F:methyltransferase activity"/>
    <property type="evidence" value="ECO:0007669"/>
    <property type="project" value="UniProtKB-KW"/>
</dbReference>
<reference evidence="1 2" key="1">
    <citation type="submission" date="2024-04" db="EMBL/GenBank/DDBJ databases">
        <title>Bacillus oryzaecorticis sp. nov., a moderately halophilic bacterium isolated from rice husks.</title>
        <authorList>
            <person name="Zhu H.-S."/>
        </authorList>
    </citation>
    <scope>NUCLEOTIDE SEQUENCE [LARGE SCALE GENOMIC DNA]</scope>
    <source>
        <strain evidence="1 2">ZC255</strain>
    </source>
</reference>
<dbReference type="InterPro" id="IPR029063">
    <property type="entry name" value="SAM-dependent_MTases_sf"/>
</dbReference>
<name>A0ABU9KF13_9BACI</name>
<sequence length="258" mass="29292">MFVTTCGRANENVIKEAMRIASELNIPYIERGKKSLIYHMENQDQNCVMVGKERLELHKRKKGEEPFFFHPNSASFRIKRLMRGEKDPMVEAGGLQPGMSFLDCTLGLASDSIIASHVVGSEGTVKGMEANKYIASIIAEGLKNWSSPLTELNEAMKRVEVWQGNFEDRLKECADKSVDVVYFDPMFEEGLTDSTGINPIRNWASYTPLTKEVITEAKRVARNKVVMKNHYQSPLFEEHGFEVIKRPSAKFHFGVIRL</sequence>